<evidence type="ECO:0000313" key="2">
    <source>
        <dbReference type="Proteomes" id="UP000501802"/>
    </source>
</evidence>
<dbReference type="Proteomes" id="UP000501802">
    <property type="component" value="Chromosome"/>
</dbReference>
<dbReference type="RefSeq" id="WP_167217563.1">
    <property type="nucleotide sequence ID" value="NZ_CP050063.1"/>
</dbReference>
<dbReference type="KEGG" id="spib:G8759_32770"/>
<keyword evidence="2" id="KW-1185">Reference proteome</keyword>
<name>A0A6G9AY08_9BACT</name>
<gene>
    <name evidence="1" type="ORF">G8759_32770</name>
</gene>
<accession>A0A6G9AY08</accession>
<sequence>MTGVSSVQVTALDPGDLQVSSSFQLTVNPMPSTPAGFTIVGVSTVSCEVVSPGLRRVTFTPQYGGVDSSPISFSIVNERCSTIGARFRHLNGPIRETVT</sequence>
<organism evidence="1 2">
    <name type="scientific">Spirosoma aureum</name>
    <dbReference type="NCBI Taxonomy" id="2692134"/>
    <lineage>
        <taxon>Bacteria</taxon>
        <taxon>Pseudomonadati</taxon>
        <taxon>Bacteroidota</taxon>
        <taxon>Cytophagia</taxon>
        <taxon>Cytophagales</taxon>
        <taxon>Cytophagaceae</taxon>
        <taxon>Spirosoma</taxon>
    </lineage>
</organism>
<evidence type="ECO:0000313" key="1">
    <source>
        <dbReference type="EMBL" id="QIP17073.1"/>
    </source>
</evidence>
<dbReference type="EMBL" id="CP050063">
    <property type="protein sequence ID" value="QIP17073.1"/>
    <property type="molecule type" value="Genomic_DNA"/>
</dbReference>
<protein>
    <submittedName>
        <fullName evidence="1">Uncharacterized protein</fullName>
    </submittedName>
</protein>
<dbReference type="AlphaFoldDB" id="A0A6G9AY08"/>
<reference evidence="1 2" key="1">
    <citation type="submission" date="2020-03" db="EMBL/GenBank/DDBJ databases">
        <authorList>
            <person name="Kim M.K."/>
        </authorList>
    </citation>
    <scope>NUCLEOTIDE SEQUENCE [LARGE SCALE GENOMIC DNA]</scope>
    <source>
        <strain evidence="1 2">BT328</strain>
    </source>
</reference>
<proteinExistence type="predicted"/>